<keyword evidence="3" id="KW-0645">Protease</keyword>
<evidence type="ECO:0000313" key="6">
    <source>
        <dbReference type="EMBL" id="RFU51918.1"/>
    </source>
</evidence>
<dbReference type="PANTHER" id="PTHR43390">
    <property type="entry name" value="SIGNAL PEPTIDASE I"/>
    <property type="match status" value="1"/>
</dbReference>
<dbReference type="RefSeq" id="WP_116877206.1">
    <property type="nucleotide sequence ID" value="NZ_CP031733.1"/>
</dbReference>
<reference evidence="7 9" key="2">
    <citation type="submission" date="2018-08" db="EMBL/GenBank/DDBJ databases">
        <title>Draft genome of Streptococcus sp. nov. Z1.</title>
        <authorList>
            <person name="Tian Z."/>
        </authorList>
    </citation>
    <scope>NUCLEOTIDE SEQUENCE [LARGE SCALE GENOMIC DNA]</scope>
    <source>
        <strain evidence="7">Z1</strain>
        <strain evidence="9">Z1(2018)</strain>
    </source>
</reference>
<evidence type="ECO:0000313" key="8">
    <source>
        <dbReference type="Proteomes" id="UP000246115"/>
    </source>
</evidence>
<keyword evidence="3" id="KW-0472">Membrane</keyword>
<comment type="subcellular location">
    <subcellularLocation>
        <location evidence="1">Cell membrane</location>
        <topology evidence="1">Single-pass type II membrane protein</topology>
    </subcellularLocation>
    <subcellularLocation>
        <location evidence="3">Membrane</location>
        <topology evidence="3">Single-pass type II membrane protein</topology>
    </subcellularLocation>
</comment>
<organism evidence="7 9">
    <name type="scientific">Streptococcus chenjunshii</name>
    <dbReference type="NCBI Taxonomy" id="2173853"/>
    <lineage>
        <taxon>Bacteria</taxon>
        <taxon>Bacillati</taxon>
        <taxon>Bacillota</taxon>
        <taxon>Bacilli</taxon>
        <taxon>Lactobacillales</taxon>
        <taxon>Streptococcaceae</taxon>
        <taxon>Streptococcus</taxon>
    </lineage>
</organism>
<dbReference type="AlphaFoldDB" id="A0A372KP82"/>
<reference evidence="8" key="3">
    <citation type="submission" date="2018-08" db="EMBL/GenBank/DDBJ databases">
        <title>Streptococcus chenjunshii sp. nov., isolated from stools sample of the Tibetan antelope in the Qinghai-Tibet plateau, China.</title>
        <authorList>
            <person name="Tian Z."/>
        </authorList>
    </citation>
    <scope>NUCLEOTIDE SEQUENCE [LARGE SCALE GENOMIC DNA]</scope>
    <source>
        <strain evidence="8">Z15</strain>
    </source>
</reference>
<reference evidence="6 10" key="1">
    <citation type="submission" date="2018-08" db="EMBL/GenBank/DDBJ databases">
        <title>Draft genome of Streptococcus sp .nov. Z2.</title>
        <authorList>
            <person name="Tian Z."/>
        </authorList>
    </citation>
    <scope>NUCLEOTIDE SEQUENCE [LARGE SCALE GENOMIC DNA]</scope>
    <source>
        <strain evidence="6 10">Z2</strain>
    </source>
</reference>
<dbReference type="Proteomes" id="UP000262901">
    <property type="component" value="Unassembled WGS sequence"/>
</dbReference>
<dbReference type="KEGG" id="schj:DDV21_005760"/>
<evidence type="ECO:0000313" key="10">
    <source>
        <dbReference type="Proteomes" id="UP000264056"/>
    </source>
</evidence>
<dbReference type="OrthoDB" id="9802919at2"/>
<keyword evidence="10" id="KW-1185">Reference proteome</keyword>
<dbReference type="EMBL" id="CP031733">
    <property type="protein sequence ID" value="AXQ78618.1"/>
    <property type="molecule type" value="Genomic_DNA"/>
</dbReference>
<keyword evidence="3" id="KW-0812">Transmembrane</keyword>
<dbReference type="PRINTS" id="PR00727">
    <property type="entry name" value="LEADERPTASE"/>
</dbReference>
<gene>
    <name evidence="7" type="primary">lepB</name>
    <name evidence="5" type="ORF">DDV21_005760</name>
    <name evidence="6" type="ORF">DDV22_00285</name>
    <name evidence="7" type="ORF">DDV23_00840</name>
</gene>
<sequence>MVKRDFIRNVIITLIMILAVLLLRIFVFSTFRISESSANSYLHEGELVTVNKNVTPEYKDFVVYTVKGNDYVGRVVAEPGDSVTYMDDIFYLNNIVASQNYIEKQKSAYLEEAPTGSLFTDDFTLATIANDDQKMALADKEYLILNDDRRNTKDSREFGLIKSSQIKGVISFRVLPLNRFGFVDVE</sequence>
<evidence type="ECO:0000259" key="4">
    <source>
        <dbReference type="Pfam" id="PF10502"/>
    </source>
</evidence>
<feature type="transmembrane region" description="Helical" evidence="3">
    <location>
        <begin position="6"/>
        <end position="27"/>
    </location>
</feature>
<dbReference type="NCBIfam" id="TIGR02227">
    <property type="entry name" value="sigpep_I_bact"/>
    <property type="match status" value="1"/>
</dbReference>
<dbReference type="EMBL" id="QVQZ01000001">
    <property type="protein sequence ID" value="RFU54110.1"/>
    <property type="molecule type" value="Genomic_DNA"/>
</dbReference>
<evidence type="ECO:0000313" key="7">
    <source>
        <dbReference type="EMBL" id="RFU54110.1"/>
    </source>
</evidence>
<dbReference type="Pfam" id="PF10502">
    <property type="entry name" value="Peptidase_S26"/>
    <property type="match status" value="1"/>
</dbReference>
<dbReference type="PANTHER" id="PTHR43390:SF1">
    <property type="entry name" value="CHLOROPLAST PROCESSING PEPTIDASE"/>
    <property type="match status" value="1"/>
</dbReference>
<dbReference type="Gene3D" id="2.10.109.10">
    <property type="entry name" value="Umud Fragment, subunit A"/>
    <property type="match status" value="1"/>
</dbReference>
<dbReference type="EC" id="3.4.21.89" evidence="3"/>
<evidence type="ECO:0000256" key="1">
    <source>
        <dbReference type="ARBA" id="ARBA00004401"/>
    </source>
</evidence>
<dbReference type="InterPro" id="IPR019533">
    <property type="entry name" value="Peptidase_S26"/>
</dbReference>
<evidence type="ECO:0000313" key="9">
    <source>
        <dbReference type="Proteomes" id="UP000262901"/>
    </source>
</evidence>
<dbReference type="Proteomes" id="UP000246115">
    <property type="component" value="Chromosome"/>
</dbReference>
<accession>A0A372KP82</accession>
<dbReference type="GO" id="GO:0006465">
    <property type="term" value="P:signal peptide processing"/>
    <property type="evidence" value="ECO:0007669"/>
    <property type="project" value="InterPro"/>
</dbReference>
<dbReference type="GO" id="GO:0005886">
    <property type="term" value="C:plasma membrane"/>
    <property type="evidence" value="ECO:0007669"/>
    <property type="project" value="UniProtKB-SubCell"/>
</dbReference>
<dbReference type="GO" id="GO:0004252">
    <property type="term" value="F:serine-type endopeptidase activity"/>
    <property type="evidence" value="ECO:0007669"/>
    <property type="project" value="InterPro"/>
</dbReference>
<dbReference type="GO" id="GO:0009003">
    <property type="term" value="F:signal peptidase activity"/>
    <property type="evidence" value="ECO:0007669"/>
    <property type="project" value="UniProtKB-EC"/>
</dbReference>
<dbReference type="Proteomes" id="UP000264056">
    <property type="component" value="Unassembled WGS sequence"/>
</dbReference>
<keyword evidence="3" id="KW-1133">Transmembrane helix</keyword>
<dbReference type="SUPFAM" id="SSF51306">
    <property type="entry name" value="LexA/Signal peptidase"/>
    <property type="match status" value="1"/>
</dbReference>
<evidence type="ECO:0000256" key="2">
    <source>
        <dbReference type="ARBA" id="ARBA00009370"/>
    </source>
</evidence>
<dbReference type="InterPro" id="IPR036286">
    <property type="entry name" value="LexA/Signal_pep-like_sf"/>
</dbReference>
<comment type="catalytic activity">
    <reaction evidence="3">
        <text>Cleavage of hydrophobic, N-terminal signal or leader sequences from secreted and periplasmic proteins.</text>
        <dbReference type="EC" id="3.4.21.89"/>
    </reaction>
</comment>
<evidence type="ECO:0000256" key="3">
    <source>
        <dbReference type="RuleBase" id="RU362042"/>
    </source>
</evidence>
<name>A0A372KP82_9STRE</name>
<evidence type="ECO:0000313" key="5">
    <source>
        <dbReference type="EMBL" id="AXQ78618.1"/>
    </source>
</evidence>
<proteinExistence type="inferred from homology"/>
<keyword evidence="3 7" id="KW-0378">Hydrolase</keyword>
<accession>A0A346NC73</accession>
<reference evidence="5" key="4">
    <citation type="journal article" date="2019" name="Int. J. Syst. Evol. Microbiol.">
        <title>Streptococcus chenjunshii sp. nov. isolated from feces of Tibetan antelopes.</title>
        <authorList>
            <person name="Tian Z."/>
            <person name="Lu S."/>
            <person name="Jin D."/>
            <person name="Yang J."/>
            <person name="Pu J."/>
            <person name="Lai X.H."/>
            <person name="Bai X.N."/>
            <person name="Wu X.M."/>
            <person name="Li J."/>
            <person name="Wang S."/>
            <person name="Xu J."/>
        </authorList>
    </citation>
    <scope>NUCLEOTIDE SEQUENCE</scope>
    <source>
        <strain evidence="5">Z15</strain>
    </source>
</reference>
<protein>
    <recommendedName>
        <fullName evidence="3">Signal peptidase I</fullName>
        <ecNumber evidence="3">3.4.21.89</ecNumber>
    </recommendedName>
</protein>
<dbReference type="EMBL" id="QVQY01000001">
    <property type="protein sequence ID" value="RFU51918.1"/>
    <property type="molecule type" value="Genomic_DNA"/>
</dbReference>
<comment type="similarity">
    <text evidence="2 3">Belongs to the peptidase S26 family.</text>
</comment>
<feature type="domain" description="Peptidase S26" evidence="4">
    <location>
        <begin position="10"/>
        <end position="174"/>
    </location>
</feature>
<dbReference type="InterPro" id="IPR000223">
    <property type="entry name" value="Pept_S26A_signal_pept_1"/>
</dbReference>